<keyword evidence="2" id="KW-1185">Reference proteome</keyword>
<dbReference type="EMBL" id="CP097508">
    <property type="protein sequence ID" value="URE11881.1"/>
    <property type="molecule type" value="Genomic_DNA"/>
</dbReference>
<dbReference type="AlphaFoldDB" id="A0A9E7GAC9"/>
<sequence length="62" mass="7003">MAGQVRPGPQYDAHYLYRIKKADSDLFTSQGTNLQNHHKCSRYQDATGYLQCHVSSNVTGLM</sequence>
<evidence type="ECO:0000313" key="2">
    <source>
        <dbReference type="Proteomes" id="UP001055439"/>
    </source>
</evidence>
<protein>
    <submittedName>
        <fullName evidence="1">Uncharacterized protein</fullName>
    </submittedName>
</protein>
<gene>
    <name evidence="1" type="ORF">MUK42_15439</name>
</gene>
<organism evidence="1 2">
    <name type="scientific">Musa troglodytarum</name>
    <name type="common">fe'i banana</name>
    <dbReference type="NCBI Taxonomy" id="320322"/>
    <lineage>
        <taxon>Eukaryota</taxon>
        <taxon>Viridiplantae</taxon>
        <taxon>Streptophyta</taxon>
        <taxon>Embryophyta</taxon>
        <taxon>Tracheophyta</taxon>
        <taxon>Spermatophyta</taxon>
        <taxon>Magnoliopsida</taxon>
        <taxon>Liliopsida</taxon>
        <taxon>Zingiberales</taxon>
        <taxon>Musaceae</taxon>
        <taxon>Musa</taxon>
    </lineage>
</organism>
<proteinExistence type="predicted"/>
<accession>A0A9E7GAC9</accession>
<reference evidence="1" key="1">
    <citation type="submission" date="2022-05" db="EMBL/GenBank/DDBJ databases">
        <title>The Musa troglodytarum L. genome provides insights into the mechanism of non-climacteric behaviour and enrichment of carotenoids.</title>
        <authorList>
            <person name="Wang J."/>
        </authorList>
    </citation>
    <scope>NUCLEOTIDE SEQUENCE</scope>
    <source>
        <tissue evidence="1">Leaf</tissue>
    </source>
</reference>
<name>A0A9E7GAC9_9LILI</name>
<dbReference type="Proteomes" id="UP001055439">
    <property type="component" value="Chromosome 6"/>
</dbReference>
<evidence type="ECO:0000313" key="1">
    <source>
        <dbReference type="EMBL" id="URE11881.1"/>
    </source>
</evidence>